<dbReference type="InterPro" id="IPR007842">
    <property type="entry name" value="HEPN_dom"/>
</dbReference>
<dbReference type="OrthoDB" id="795751at2"/>
<name>I4AKG0_BERLS</name>
<organism evidence="2 3">
    <name type="scientific">Bernardetia litoralis (strain ATCC 23117 / DSM 6794 / NBRC 15988 / NCIMB 1366 / Fx l1 / Sio-4)</name>
    <name type="common">Flexibacter litoralis</name>
    <dbReference type="NCBI Taxonomy" id="880071"/>
    <lineage>
        <taxon>Bacteria</taxon>
        <taxon>Pseudomonadati</taxon>
        <taxon>Bacteroidota</taxon>
        <taxon>Cytophagia</taxon>
        <taxon>Cytophagales</taxon>
        <taxon>Bernardetiaceae</taxon>
        <taxon>Bernardetia</taxon>
    </lineage>
</organism>
<dbReference type="Proteomes" id="UP000006054">
    <property type="component" value="Chromosome"/>
</dbReference>
<sequence length="134" mass="16062">MQNHLEQAKHNQEFLSEMETAFPQKFFDWKITISFYVAIHYLQALADHKGIEIGQTHNDIERNVNPNSCWNPRMQISTGAWREYKNLFQYSLTARYDGIEDKEIFEELKRLDYIECIKHLDNFKKYIKSQGLNI</sequence>
<dbReference type="RefSeq" id="WP_014797892.1">
    <property type="nucleotide sequence ID" value="NC_018018.1"/>
</dbReference>
<protein>
    <submittedName>
        <fullName evidence="2">HEPN domain-containing protein</fullName>
    </submittedName>
</protein>
<dbReference type="EMBL" id="CP003345">
    <property type="protein sequence ID" value="AFM04445.1"/>
    <property type="molecule type" value="Genomic_DNA"/>
</dbReference>
<evidence type="ECO:0000313" key="3">
    <source>
        <dbReference type="Proteomes" id="UP000006054"/>
    </source>
</evidence>
<gene>
    <name evidence="2" type="ordered locus">Fleli_2062</name>
</gene>
<dbReference type="HOGENOM" id="CLU_1882702_0_0_10"/>
<reference evidence="3" key="1">
    <citation type="submission" date="2012-06" db="EMBL/GenBank/DDBJ databases">
        <title>The complete genome of Flexibacter litoralis DSM 6794.</title>
        <authorList>
            <person name="Lucas S."/>
            <person name="Copeland A."/>
            <person name="Lapidus A."/>
            <person name="Glavina del Rio T."/>
            <person name="Dalin E."/>
            <person name="Tice H."/>
            <person name="Bruce D."/>
            <person name="Goodwin L."/>
            <person name="Pitluck S."/>
            <person name="Peters L."/>
            <person name="Ovchinnikova G."/>
            <person name="Lu M."/>
            <person name="Kyrpides N."/>
            <person name="Mavromatis K."/>
            <person name="Ivanova N."/>
            <person name="Brettin T."/>
            <person name="Detter J.C."/>
            <person name="Han C."/>
            <person name="Larimer F."/>
            <person name="Land M."/>
            <person name="Hauser L."/>
            <person name="Markowitz V."/>
            <person name="Cheng J.-F."/>
            <person name="Hugenholtz P."/>
            <person name="Woyke T."/>
            <person name="Wu D."/>
            <person name="Spring S."/>
            <person name="Lang E."/>
            <person name="Kopitz M."/>
            <person name="Brambilla E."/>
            <person name="Klenk H.-P."/>
            <person name="Eisen J.A."/>
        </authorList>
    </citation>
    <scope>NUCLEOTIDE SEQUENCE [LARGE SCALE GENOMIC DNA]</scope>
    <source>
        <strain evidence="3">ATCC 23117 / DSM 6794 / NBRC 15988 / NCIMB 1366 / Sio-4</strain>
    </source>
</reference>
<evidence type="ECO:0000313" key="2">
    <source>
        <dbReference type="EMBL" id="AFM04445.1"/>
    </source>
</evidence>
<keyword evidence="3" id="KW-1185">Reference proteome</keyword>
<dbReference type="KEGG" id="fli:Fleli_2062"/>
<accession>I4AKG0</accession>
<dbReference type="Pfam" id="PF05168">
    <property type="entry name" value="HEPN"/>
    <property type="match status" value="1"/>
</dbReference>
<evidence type="ECO:0000259" key="1">
    <source>
        <dbReference type="Pfam" id="PF05168"/>
    </source>
</evidence>
<feature type="domain" description="HEPN" evidence="1">
    <location>
        <begin position="4"/>
        <end position="128"/>
    </location>
</feature>
<dbReference type="STRING" id="880071.Fleli_2062"/>
<proteinExistence type="predicted"/>
<dbReference type="AlphaFoldDB" id="I4AKG0"/>
<dbReference type="eggNOG" id="ENOG50339ED">
    <property type="taxonomic scope" value="Bacteria"/>
</dbReference>